<feature type="compositionally biased region" description="Basic and acidic residues" evidence="1">
    <location>
        <begin position="79"/>
        <end position="92"/>
    </location>
</feature>
<keyword evidence="3" id="KW-1185">Reference proteome</keyword>
<organism evidence="2 3">
    <name type="scientific">Proteus phage phiP4-3</name>
    <dbReference type="NCBI Taxonomy" id="2065203"/>
    <lineage>
        <taxon>Viruses</taxon>
        <taxon>Duplodnaviria</taxon>
        <taxon>Heunggongvirae</taxon>
        <taxon>Uroviricota</taxon>
        <taxon>Caudoviricetes</taxon>
        <taxon>Pantevenvirales</taxon>
        <taxon>Straboviridae</taxon>
        <taxon>Bragavirus</taxon>
        <taxon>Bragavirus p43</taxon>
    </lineage>
</organism>
<dbReference type="Proteomes" id="UP000240538">
    <property type="component" value="Segment"/>
</dbReference>
<evidence type="ECO:0000313" key="3">
    <source>
        <dbReference type="Proteomes" id="UP000240538"/>
    </source>
</evidence>
<protein>
    <submittedName>
        <fullName evidence="2">Prohead core protein</fullName>
    </submittedName>
</protein>
<accession>A0A2I6PFH5</accession>
<dbReference type="InterPro" id="IPR016415">
    <property type="entry name" value="Phage_T4_Gp68"/>
</dbReference>
<feature type="compositionally biased region" description="Basic residues" evidence="1">
    <location>
        <begin position="124"/>
        <end position="133"/>
    </location>
</feature>
<feature type="compositionally biased region" description="Basic residues" evidence="1">
    <location>
        <begin position="100"/>
        <end position="115"/>
    </location>
</feature>
<gene>
    <name evidence="2" type="ORF">phiP43_105</name>
</gene>
<evidence type="ECO:0000256" key="1">
    <source>
        <dbReference type="SAM" id="MobiDB-lite"/>
    </source>
</evidence>
<evidence type="ECO:0000313" key="2">
    <source>
        <dbReference type="EMBL" id="AUM58463.1"/>
    </source>
</evidence>
<reference evidence="2 3" key="1">
    <citation type="submission" date="2017-12" db="EMBL/GenBank/DDBJ databases">
        <title>Complete genome sequence and characterization of bacteriophage phiP4-3 infecting Proteus pennea.</title>
        <authorList>
            <person name="He Y."/>
            <person name="Yang H."/>
        </authorList>
    </citation>
    <scope>NUCLEOTIDE SEQUENCE [LARGE SCALE GENOMIC DNA]</scope>
</reference>
<dbReference type="EMBL" id="MG696114">
    <property type="protein sequence ID" value="AUM58463.1"/>
    <property type="molecule type" value="Genomic_DNA"/>
</dbReference>
<proteinExistence type="predicted"/>
<name>A0A2I6PFH5_9CAUD</name>
<dbReference type="PIRSF" id="PIRSF004377">
    <property type="entry name" value="Phage_prohead_core"/>
    <property type="match status" value="1"/>
</dbReference>
<feature type="region of interest" description="Disordered" evidence="1">
    <location>
        <begin position="79"/>
        <end position="140"/>
    </location>
</feature>
<sequence>MIIVEDDFDITLENIESFSEEASKQFDLIKALEKTDINRIIENIASSGDFGTAICMGSLNENMPLNEYIVKHVSSRGEVTRTKDRKTRERNAFKTTGLSKSKRRQIARRAVKTKRANPSIQTRAQRKRKKAMKRREALGL</sequence>